<dbReference type="Proteomes" id="UP000215335">
    <property type="component" value="Unassembled WGS sequence"/>
</dbReference>
<accession>A0A232F913</accession>
<keyword evidence="2" id="KW-1185">Reference proteome</keyword>
<evidence type="ECO:0000313" key="1">
    <source>
        <dbReference type="EMBL" id="OXU26980.1"/>
    </source>
</evidence>
<sequence length="50" mass="6006">NNGFSTLHNIFYNVFHYEELRGHSCFQDYPNMSNIQLCDTVTRHLESWIL</sequence>
<dbReference type="AlphaFoldDB" id="A0A232F913"/>
<evidence type="ECO:0000313" key="2">
    <source>
        <dbReference type="Proteomes" id="UP000215335"/>
    </source>
</evidence>
<protein>
    <submittedName>
        <fullName evidence="1">Uncharacterized protein</fullName>
    </submittedName>
</protein>
<dbReference type="EMBL" id="NNAY01000686">
    <property type="protein sequence ID" value="OXU26980.1"/>
    <property type="molecule type" value="Genomic_DNA"/>
</dbReference>
<name>A0A232F913_9HYME</name>
<reference evidence="1 2" key="1">
    <citation type="journal article" date="2017" name="Curr. Biol.">
        <title>The Evolution of Venom by Co-option of Single-Copy Genes.</title>
        <authorList>
            <person name="Martinson E.O."/>
            <person name="Mrinalini"/>
            <person name="Kelkar Y.D."/>
            <person name="Chang C.H."/>
            <person name="Werren J.H."/>
        </authorList>
    </citation>
    <scope>NUCLEOTIDE SEQUENCE [LARGE SCALE GENOMIC DNA]</scope>
    <source>
        <strain evidence="1 2">Alberta</strain>
        <tissue evidence="1">Whole body</tissue>
    </source>
</reference>
<proteinExistence type="predicted"/>
<organism evidence="1 2">
    <name type="scientific">Trichomalopsis sarcophagae</name>
    <dbReference type="NCBI Taxonomy" id="543379"/>
    <lineage>
        <taxon>Eukaryota</taxon>
        <taxon>Metazoa</taxon>
        <taxon>Ecdysozoa</taxon>
        <taxon>Arthropoda</taxon>
        <taxon>Hexapoda</taxon>
        <taxon>Insecta</taxon>
        <taxon>Pterygota</taxon>
        <taxon>Neoptera</taxon>
        <taxon>Endopterygota</taxon>
        <taxon>Hymenoptera</taxon>
        <taxon>Apocrita</taxon>
        <taxon>Proctotrupomorpha</taxon>
        <taxon>Chalcidoidea</taxon>
        <taxon>Pteromalidae</taxon>
        <taxon>Pteromalinae</taxon>
        <taxon>Trichomalopsis</taxon>
    </lineage>
</organism>
<feature type="non-terminal residue" evidence="1">
    <location>
        <position position="1"/>
    </location>
</feature>
<gene>
    <name evidence="1" type="ORF">TSAR_008801</name>
</gene>
<comment type="caution">
    <text evidence="1">The sequence shown here is derived from an EMBL/GenBank/DDBJ whole genome shotgun (WGS) entry which is preliminary data.</text>
</comment>